<evidence type="ECO:0000256" key="2">
    <source>
        <dbReference type="ARBA" id="ARBA00022475"/>
    </source>
</evidence>
<evidence type="ECO:0000313" key="10">
    <source>
        <dbReference type="EMBL" id="MCT7659637.1"/>
    </source>
</evidence>
<evidence type="ECO:0000256" key="8">
    <source>
        <dbReference type="SAM" id="Phobius"/>
    </source>
</evidence>
<evidence type="ECO:0000256" key="5">
    <source>
        <dbReference type="ARBA" id="ARBA00022989"/>
    </source>
</evidence>
<feature type="transmembrane region" description="Helical" evidence="8">
    <location>
        <begin position="333"/>
        <end position="354"/>
    </location>
</feature>
<organism evidence="10 11">
    <name type="scientific">Mycobacterium deserti</name>
    <dbReference type="NCBI Taxonomy" id="2978347"/>
    <lineage>
        <taxon>Bacteria</taxon>
        <taxon>Bacillati</taxon>
        <taxon>Actinomycetota</taxon>
        <taxon>Actinomycetes</taxon>
        <taxon>Mycobacteriales</taxon>
        <taxon>Mycobacteriaceae</taxon>
        <taxon>Mycobacterium</taxon>
    </lineage>
</organism>
<evidence type="ECO:0000256" key="4">
    <source>
        <dbReference type="ARBA" id="ARBA00022927"/>
    </source>
</evidence>
<name>A0ABT2MBK0_9MYCO</name>
<dbReference type="PANTHER" id="PTHR30081">
    <property type="entry name" value="PROTEIN-EXPORT MEMBRANE PROTEIN SEC"/>
    <property type="match status" value="1"/>
</dbReference>
<sequence>MSEMPHPGYPGAPPGPARRSTFVPFLVLGVLVVLIAAYVLLAVATRTQWMGTAPQDGTEVTFTARAMDGSSPSPDALSRGREMVAARADELGLSGVQVVVDGDTLTVAAPGDGAAISQIGQVGQLYIRPVINAIPAESGSTSPSSPRPPAPDLVARIANERQLRQSTDQQIQLLALQFQASRCTDNDDLAGQDDPQLPLVTCSQDNTQVYLLDKAIMSGEHIENADWEDSEQRGEPVVDLEFTGEGTKTWGEFTAANVGDQTAFVVDTKVISAPVIMEAIPGGRLQITGRFEPADAKALASVLGHDPLPLLLTFEASTPKTVAGQPASTVVRIGLLAGGAVLVLGIVGSVVYLARGAGNRGAAPEAF</sequence>
<keyword evidence="6" id="KW-0811">Translocation</keyword>
<keyword evidence="3 8" id="KW-0812">Transmembrane</keyword>
<evidence type="ECO:0000256" key="1">
    <source>
        <dbReference type="ARBA" id="ARBA00022448"/>
    </source>
</evidence>
<keyword evidence="4" id="KW-0653">Protein transport</keyword>
<evidence type="ECO:0000256" key="6">
    <source>
        <dbReference type="ARBA" id="ARBA00023010"/>
    </source>
</evidence>
<dbReference type="RefSeq" id="WP_260993670.1">
    <property type="nucleotide sequence ID" value="NZ_JAODWD010000003.1"/>
</dbReference>
<keyword evidence="2" id="KW-1003">Cell membrane</keyword>
<feature type="transmembrane region" description="Helical" evidence="8">
    <location>
        <begin position="20"/>
        <end position="41"/>
    </location>
</feature>
<dbReference type="InterPro" id="IPR054384">
    <property type="entry name" value="SecDF_P1_head"/>
</dbReference>
<dbReference type="Pfam" id="PF22599">
    <property type="entry name" value="SecDF_P1_head"/>
    <property type="match status" value="1"/>
</dbReference>
<gene>
    <name evidence="10" type="ORF">N4S67_14525</name>
</gene>
<evidence type="ECO:0000259" key="9">
    <source>
        <dbReference type="Pfam" id="PF22599"/>
    </source>
</evidence>
<dbReference type="EMBL" id="JAODWD010000003">
    <property type="protein sequence ID" value="MCT7659637.1"/>
    <property type="molecule type" value="Genomic_DNA"/>
</dbReference>
<keyword evidence="7 8" id="KW-0472">Membrane</keyword>
<evidence type="ECO:0000313" key="11">
    <source>
        <dbReference type="Proteomes" id="UP001206639"/>
    </source>
</evidence>
<comment type="caution">
    <text evidence="10">The sequence shown here is derived from an EMBL/GenBank/DDBJ whole genome shotgun (WGS) entry which is preliminary data.</text>
</comment>
<evidence type="ECO:0000256" key="3">
    <source>
        <dbReference type="ARBA" id="ARBA00022692"/>
    </source>
</evidence>
<keyword evidence="11" id="KW-1185">Reference proteome</keyword>
<dbReference type="InterPro" id="IPR022813">
    <property type="entry name" value="SecD/SecF_arch_bac"/>
</dbReference>
<evidence type="ECO:0000256" key="7">
    <source>
        <dbReference type="ARBA" id="ARBA00023136"/>
    </source>
</evidence>
<reference evidence="11" key="1">
    <citation type="submission" date="2023-07" db="EMBL/GenBank/DDBJ databases">
        <authorList>
            <person name="Deng Y."/>
            <person name="Zhang Y.-Q."/>
        </authorList>
    </citation>
    <scope>NUCLEOTIDE SEQUENCE [LARGE SCALE GENOMIC DNA]</scope>
    <source>
        <strain evidence="11">CPCC 205710</strain>
    </source>
</reference>
<keyword evidence="5 8" id="KW-1133">Transmembrane helix</keyword>
<dbReference type="Gene3D" id="3.30.70.3400">
    <property type="match status" value="1"/>
</dbReference>
<protein>
    <recommendedName>
        <fullName evidence="9">SecDF P1 head subdomain domain-containing protein</fullName>
    </recommendedName>
</protein>
<dbReference type="PANTHER" id="PTHR30081:SF1">
    <property type="entry name" value="PROTEIN TRANSLOCASE SUBUNIT SECD"/>
    <property type="match status" value="1"/>
</dbReference>
<proteinExistence type="predicted"/>
<keyword evidence="1" id="KW-0813">Transport</keyword>
<feature type="domain" description="SecDF P1 head subdomain" evidence="9">
    <location>
        <begin position="204"/>
        <end position="309"/>
    </location>
</feature>
<accession>A0ABT2MBK0</accession>
<dbReference type="Gene3D" id="3.30.1360.200">
    <property type="match status" value="1"/>
</dbReference>
<dbReference type="Proteomes" id="UP001206639">
    <property type="component" value="Unassembled WGS sequence"/>
</dbReference>